<feature type="compositionally biased region" description="Polar residues" evidence="1">
    <location>
        <begin position="150"/>
        <end position="169"/>
    </location>
</feature>
<feature type="compositionally biased region" description="Low complexity" evidence="1">
    <location>
        <begin position="70"/>
        <end position="80"/>
    </location>
</feature>
<gene>
    <name evidence="2" type="ORF">PVAP13_5KG061800</name>
</gene>
<name>A0A8T0SE21_PANVG</name>
<keyword evidence="3" id="KW-1185">Reference proteome</keyword>
<evidence type="ECO:0000256" key="1">
    <source>
        <dbReference type="SAM" id="MobiDB-lite"/>
    </source>
</evidence>
<dbReference type="AlphaFoldDB" id="A0A8T0SE21"/>
<accession>A0A8T0SE21</accession>
<feature type="region of interest" description="Disordered" evidence="1">
    <location>
        <begin position="61"/>
        <end position="99"/>
    </location>
</feature>
<dbReference type="EMBL" id="CM029045">
    <property type="protein sequence ID" value="KAG2595267.1"/>
    <property type="molecule type" value="Genomic_DNA"/>
</dbReference>
<organism evidence="2 3">
    <name type="scientific">Panicum virgatum</name>
    <name type="common">Blackwell switchgrass</name>
    <dbReference type="NCBI Taxonomy" id="38727"/>
    <lineage>
        <taxon>Eukaryota</taxon>
        <taxon>Viridiplantae</taxon>
        <taxon>Streptophyta</taxon>
        <taxon>Embryophyta</taxon>
        <taxon>Tracheophyta</taxon>
        <taxon>Spermatophyta</taxon>
        <taxon>Magnoliopsida</taxon>
        <taxon>Liliopsida</taxon>
        <taxon>Poales</taxon>
        <taxon>Poaceae</taxon>
        <taxon>PACMAD clade</taxon>
        <taxon>Panicoideae</taxon>
        <taxon>Panicodae</taxon>
        <taxon>Paniceae</taxon>
        <taxon>Panicinae</taxon>
        <taxon>Panicum</taxon>
        <taxon>Panicum sect. Hiantes</taxon>
    </lineage>
</organism>
<reference evidence="2 3" key="1">
    <citation type="submission" date="2020-05" db="EMBL/GenBank/DDBJ databases">
        <title>WGS assembly of Panicum virgatum.</title>
        <authorList>
            <person name="Lovell J.T."/>
            <person name="Jenkins J."/>
            <person name="Shu S."/>
            <person name="Juenger T.E."/>
            <person name="Schmutz J."/>
        </authorList>
    </citation>
    <scope>NUCLEOTIDE SEQUENCE</scope>
    <source>
        <strain evidence="2">AP13</strain>
        <strain evidence="3">cv. AP13</strain>
    </source>
</reference>
<dbReference type="Proteomes" id="UP000823388">
    <property type="component" value="Chromosome 5K"/>
</dbReference>
<comment type="caution">
    <text evidence="2">The sequence shown here is derived from an EMBL/GenBank/DDBJ whole genome shotgun (WGS) entry which is preliminary data.</text>
</comment>
<dbReference type="EMBL" id="CM029045">
    <property type="protein sequence ID" value="KAG2595266.1"/>
    <property type="molecule type" value="Genomic_DNA"/>
</dbReference>
<proteinExistence type="predicted"/>
<evidence type="ECO:0000313" key="2">
    <source>
        <dbReference type="EMBL" id="KAG2595268.1"/>
    </source>
</evidence>
<evidence type="ECO:0000313" key="3">
    <source>
        <dbReference type="Proteomes" id="UP000823388"/>
    </source>
</evidence>
<protein>
    <submittedName>
        <fullName evidence="2">Uncharacterized protein</fullName>
    </submittedName>
</protein>
<sequence>MGADPLIHAAPTRTCGGGQLGFALEERRRTWLCWRRGVGRVASGPGFQAHGTRVEAAAEQLLPDAELPPRRCATPTARRSPPAPPPPDGASSESEPTRAFQLRLNRSPATSIEWLIVDEVEAEAPAPVHHKQLLAATSHLDMLNDAACTATPSKSQSRTPPPASSTSGEPASVYCFRPPRKLPKYGSRFQSWDWVAGWLRELCSCWR</sequence>
<dbReference type="EMBL" id="CM029045">
    <property type="protein sequence ID" value="KAG2595269.1"/>
    <property type="molecule type" value="Genomic_DNA"/>
</dbReference>
<feature type="region of interest" description="Disordered" evidence="1">
    <location>
        <begin position="149"/>
        <end position="171"/>
    </location>
</feature>
<dbReference type="EMBL" id="CM029045">
    <property type="protein sequence ID" value="KAG2595268.1"/>
    <property type="molecule type" value="Genomic_DNA"/>
</dbReference>